<keyword evidence="3 6" id="KW-1133">Transmembrane helix</keyword>
<evidence type="ECO:0000256" key="6">
    <source>
        <dbReference type="SAM" id="Phobius"/>
    </source>
</evidence>
<evidence type="ECO:0000256" key="2">
    <source>
        <dbReference type="ARBA" id="ARBA00022692"/>
    </source>
</evidence>
<dbReference type="Pfam" id="PF16016">
    <property type="entry name" value="VASt"/>
    <property type="match status" value="1"/>
</dbReference>
<protein>
    <submittedName>
        <fullName evidence="8">Protein VASCULAR ASSOCIATED DEATH 1, chloroplastic isoform X2</fullName>
    </submittedName>
</protein>
<dbReference type="PROSITE" id="PS51778">
    <property type="entry name" value="VAST"/>
    <property type="match status" value="1"/>
</dbReference>
<dbReference type="PANTHER" id="PTHR47666:SF1">
    <property type="entry name" value="PROTEIN VASCULAR ASSOCIATED DEATH 1, CHLOROPLASTIC"/>
    <property type="match status" value="1"/>
</dbReference>
<dbReference type="PANTHER" id="PTHR47666">
    <property type="entry name" value="PROTEIN VASCULAR ASSOCIATED DEATH 1, CHLOROPLASTIC"/>
    <property type="match status" value="1"/>
</dbReference>
<keyword evidence="2 6" id="KW-0812">Transmembrane</keyword>
<dbReference type="Proteomes" id="UP000283530">
    <property type="component" value="Unassembled WGS sequence"/>
</dbReference>
<dbReference type="InterPro" id="IPR004182">
    <property type="entry name" value="GRAM"/>
</dbReference>
<evidence type="ECO:0000313" key="8">
    <source>
        <dbReference type="EMBL" id="RWR89759.1"/>
    </source>
</evidence>
<evidence type="ECO:0000259" key="7">
    <source>
        <dbReference type="PROSITE" id="PS51778"/>
    </source>
</evidence>
<evidence type="ECO:0000313" key="9">
    <source>
        <dbReference type="Proteomes" id="UP000283530"/>
    </source>
</evidence>
<feature type="compositionally biased region" description="Polar residues" evidence="5">
    <location>
        <begin position="17"/>
        <end position="26"/>
    </location>
</feature>
<dbReference type="SMART" id="SM00568">
    <property type="entry name" value="GRAM"/>
    <property type="match status" value="1"/>
</dbReference>
<dbReference type="InterPro" id="IPR031968">
    <property type="entry name" value="VASt"/>
</dbReference>
<dbReference type="EMBL" id="QPKB01000007">
    <property type="protein sequence ID" value="RWR89759.1"/>
    <property type="molecule type" value="Genomic_DNA"/>
</dbReference>
<evidence type="ECO:0000256" key="3">
    <source>
        <dbReference type="ARBA" id="ARBA00022989"/>
    </source>
</evidence>
<proteinExistence type="predicted"/>
<feature type="transmembrane region" description="Helical" evidence="6">
    <location>
        <begin position="558"/>
        <end position="582"/>
    </location>
</feature>
<dbReference type="Pfam" id="PF02893">
    <property type="entry name" value="GRAM"/>
    <property type="match status" value="1"/>
</dbReference>
<dbReference type="GO" id="GO:0043069">
    <property type="term" value="P:negative regulation of programmed cell death"/>
    <property type="evidence" value="ECO:0007669"/>
    <property type="project" value="TreeGrafter"/>
</dbReference>
<feature type="domain" description="VASt" evidence="7">
    <location>
        <begin position="288"/>
        <end position="460"/>
    </location>
</feature>
<dbReference type="Gene3D" id="2.30.29.30">
    <property type="entry name" value="Pleckstrin-homology domain (PH domain)/Phosphotyrosine-binding domain (PTB)"/>
    <property type="match status" value="1"/>
</dbReference>
<dbReference type="InterPro" id="IPR011993">
    <property type="entry name" value="PH-like_dom_sf"/>
</dbReference>
<dbReference type="AlphaFoldDB" id="A0A3S3MU12"/>
<dbReference type="FunFam" id="2.30.29.30:FF:000008">
    <property type="entry name" value="GRAM domain containing 1B"/>
    <property type="match status" value="1"/>
</dbReference>
<sequence>MAVASENGEKTKPCKSMESSYTSPSATKIDADSASETSSAVSVSGNDTDRNEQSDSSIQRRRSVEFQSVEAGRSEEYKLLFRLPSDEVLIRDFNCALQENILLQGHMYLFLHHICFYSNIFGFETKRIIVLHEVTCVRKAKTAAIFPNAIEIVVGEKKHFFASFLSRDEAYRLIVDGWSQNGTSDKNLCEQQESKSDTSSQENLLALFERFKSNKQPSNDSNFVERNRDTSNSEESRSLSSNEDDNAVSTKLSEVQANGEEENGQCSLQGEFLNWKLEDVDAPKIPECYTMVAESKFQIRIEEFFRLFFSNDAIEFVETFHRRCGDKDFKCTSWYEHEQFGHTRDVSFQHPIKIYLGPKFGHCQEVQKFRAYRNRHLIIEASQQIHDVPYGDHFRVEGLWDVEQEGNEENGCCILRVYVHVAFSKKTIWKGKIEQSTYEECRETYAAWIKNAHELLKQRQDLAELEGDVSDTANTNMLPCNVARLEEFAKLNGTLEEEVGGGKTLSGNSEVASEPRDRVTQIGNPVKGDLMNIGTSMASLFRESWTMFCLYLKSQRHFPMMLVITIISILIIMQLCIIVLLVRPPKVQLISGENFINSPSGDRSEARAWLEKRAYLLMDEMLMVETRLEQMHSEYVLLKTHLQGLKQFKTES</sequence>
<reference evidence="8 9" key="1">
    <citation type="journal article" date="2019" name="Nat. Plants">
        <title>Stout camphor tree genome fills gaps in understanding of flowering plant genome evolution.</title>
        <authorList>
            <person name="Chaw S.M."/>
            <person name="Liu Y.C."/>
            <person name="Wu Y.W."/>
            <person name="Wang H.Y."/>
            <person name="Lin C.I."/>
            <person name="Wu C.S."/>
            <person name="Ke H.M."/>
            <person name="Chang L.Y."/>
            <person name="Hsu C.Y."/>
            <person name="Yang H.T."/>
            <person name="Sudianto E."/>
            <person name="Hsu M.H."/>
            <person name="Wu K.P."/>
            <person name="Wang L.N."/>
            <person name="Leebens-Mack J.H."/>
            <person name="Tsai I.J."/>
        </authorList>
    </citation>
    <scope>NUCLEOTIDE SEQUENCE [LARGE SCALE GENOMIC DNA]</scope>
    <source>
        <strain evidence="9">cv. Chaw 1501</strain>
        <tissue evidence="8">Young leaves</tissue>
    </source>
</reference>
<keyword evidence="9" id="KW-1185">Reference proteome</keyword>
<dbReference type="CDD" id="cd13220">
    <property type="entry name" value="PH-GRAM_GRAMDC"/>
    <property type="match status" value="1"/>
</dbReference>
<feature type="region of interest" description="Disordered" evidence="5">
    <location>
        <begin position="1"/>
        <end position="61"/>
    </location>
</feature>
<comment type="caution">
    <text evidence="8">The sequence shown here is derived from an EMBL/GenBank/DDBJ whole genome shotgun (WGS) entry which is preliminary data.</text>
</comment>
<evidence type="ECO:0000256" key="1">
    <source>
        <dbReference type="ARBA" id="ARBA00004167"/>
    </source>
</evidence>
<organism evidence="8 9">
    <name type="scientific">Cinnamomum micranthum f. kanehirae</name>
    <dbReference type="NCBI Taxonomy" id="337451"/>
    <lineage>
        <taxon>Eukaryota</taxon>
        <taxon>Viridiplantae</taxon>
        <taxon>Streptophyta</taxon>
        <taxon>Embryophyta</taxon>
        <taxon>Tracheophyta</taxon>
        <taxon>Spermatophyta</taxon>
        <taxon>Magnoliopsida</taxon>
        <taxon>Magnoliidae</taxon>
        <taxon>Laurales</taxon>
        <taxon>Lauraceae</taxon>
        <taxon>Cinnamomum</taxon>
    </lineage>
</organism>
<evidence type="ECO:0000256" key="4">
    <source>
        <dbReference type="ARBA" id="ARBA00023136"/>
    </source>
</evidence>
<evidence type="ECO:0000256" key="5">
    <source>
        <dbReference type="SAM" id="MobiDB-lite"/>
    </source>
</evidence>
<accession>A0A3S3MU12</accession>
<comment type="subcellular location">
    <subcellularLocation>
        <location evidence="1">Membrane</location>
        <topology evidence="1">Single-pass membrane protein</topology>
    </subcellularLocation>
</comment>
<feature type="compositionally biased region" description="Basic and acidic residues" evidence="5">
    <location>
        <begin position="223"/>
        <end position="237"/>
    </location>
</feature>
<dbReference type="OrthoDB" id="2162691at2759"/>
<dbReference type="STRING" id="337451.A0A3S3MU12"/>
<gene>
    <name evidence="8" type="ORF">CKAN_01882800</name>
</gene>
<dbReference type="GO" id="GO:0016020">
    <property type="term" value="C:membrane"/>
    <property type="evidence" value="ECO:0007669"/>
    <property type="project" value="UniProtKB-SubCell"/>
</dbReference>
<name>A0A3S3MU12_9MAGN</name>
<feature type="compositionally biased region" description="Low complexity" evidence="5">
    <location>
        <begin position="32"/>
        <end position="44"/>
    </location>
</feature>
<feature type="region of interest" description="Disordered" evidence="5">
    <location>
        <begin position="214"/>
        <end position="249"/>
    </location>
</feature>
<keyword evidence="4 6" id="KW-0472">Membrane</keyword>